<evidence type="ECO:0000259" key="2">
    <source>
        <dbReference type="Pfam" id="PF26353"/>
    </source>
</evidence>
<dbReference type="Pfam" id="PF26353">
    <property type="entry name" value="YhfM"/>
    <property type="match status" value="1"/>
</dbReference>
<accession>A0A6M0Q518</accession>
<dbReference type="Proteomes" id="UP000481043">
    <property type="component" value="Unassembled WGS sequence"/>
</dbReference>
<organism evidence="3 4">
    <name type="scientific">Bacillus mesophilus</name>
    <dbReference type="NCBI Taxonomy" id="1808955"/>
    <lineage>
        <taxon>Bacteria</taxon>
        <taxon>Bacillati</taxon>
        <taxon>Bacillota</taxon>
        <taxon>Bacilli</taxon>
        <taxon>Bacillales</taxon>
        <taxon>Bacillaceae</taxon>
        <taxon>Bacillus</taxon>
    </lineage>
</organism>
<feature type="domain" description="YhfM-like" evidence="2">
    <location>
        <begin position="26"/>
        <end position="130"/>
    </location>
</feature>
<dbReference type="EMBL" id="JAAIWM010000002">
    <property type="protein sequence ID" value="NEY71362.1"/>
    <property type="molecule type" value="Genomic_DNA"/>
</dbReference>
<dbReference type="PROSITE" id="PS51257">
    <property type="entry name" value="PROKAR_LIPOPROTEIN"/>
    <property type="match status" value="1"/>
</dbReference>
<reference evidence="3 4" key="1">
    <citation type="submission" date="2020-02" db="EMBL/GenBank/DDBJ databases">
        <title>Bacillus aquiflavi sp. nov., isolated from yellow water of strong flavor Chinese baijiu in Yibin region of China.</title>
        <authorList>
            <person name="Xie J."/>
        </authorList>
    </citation>
    <scope>NUCLEOTIDE SEQUENCE [LARGE SCALE GENOMIC DNA]</scope>
    <source>
        <strain evidence="3 4">SA4</strain>
    </source>
</reference>
<protein>
    <recommendedName>
        <fullName evidence="2">YhfM-like domain-containing protein</fullName>
    </recommendedName>
</protein>
<feature type="signal peptide" evidence="1">
    <location>
        <begin position="1"/>
        <end position="19"/>
    </location>
</feature>
<sequence>MWKLYLSFFLLFIITSCSSNDIKSVEQIELIYWENENSKTRNEYVDDQEAIEIFVDTVNNAEELGKQKIITTKPLLSFSLGLGKEENKNYHLWVTESGEGYIQRLLPDANGTFKIDDKSVEKLKSFFEEKEDVSLISSAIEFEKID</sequence>
<dbReference type="InterPro" id="IPR058780">
    <property type="entry name" value="YhfM-like_dom"/>
</dbReference>
<keyword evidence="1" id="KW-0732">Signal</keyword>
<dbReference type="RefSeq" id="WP_163178821.1">
    <property type="nucleotide sequence ID" value="NZ_JAAIWM010000002.1"/>
</dbReference>
<gene>
    <name evidence="3" type="ORF">G4D63_06350</name>
</gene>
<keyword evidence="4" id="KW-1185">Reference proteome</keyword>
<evidence type="ECO:0000313" key="3">
    <source>
        <dbReference type="EMBL" id="NEY71362.1"/>
    </source>
</evidence>
<proteinExistence type="predicted"/>
<evidence type="ECO:0000313" key="4">
    <source>
        <dbReference type="Proteomes" id="UP000481043"/>
    </source>
</evidence>
<comment type="caution">
    <text evidence="3">The sequence shown here is derived from an EMBL/GenBank/DDBJ whole genome shotgun (WGS) entry which is preliminary data.</text>
</comment>
<evidence type="ECO:0000256" key="1">
    <source>
        <dbReference type="SAM" id="SignalP"/>
    </source>
</evidence>
<name>A0A6M0Q518_9BACI</name>
<dbReference type="AlphaFoldDB" id="A0A6M0Q518"/>
<feature type="chain" id="PRO_5039202427" description="YhfM-like domain-containing protein" evidence="1">
    <location>
        <begin position="20"/>
        <end position="146"/>
    </location>
</feature>